<protein>
    <submittedName>
        <fullName evidence="1">Uncharacterized protein</fullName>
    </submittedName>
</protein>
<name>A0AAV7MPI3_PLEWA</name>
<dbReference type="AlphaFoldDB" id="A0AAV7MPI3"/>
<comment type="caution">
    <text evidence="1">The sequence shown here is derived from an EMBL/GenBank/DDBJ whole genome shotgun (WGS) entry which is preliminary data.</text>
</comment>
<evidence type="ECO:0000313" key="1">
    <source>
        <dbReference type="EMBL" id="KAJ1104680.1"/>
    </source>
</evidence>
<organism evidence="1 2">
    <name type="scientific">Pleurodeles waltl</name>
    <name type="common">Iberian ribbed newt</name>
    <dbReference type="NCBI Taxonomy" id="8319"/>
    <lineage>
        <taxon>Eukaryota</taxon>
        <taxon>Metazoa</taxon>
        <taxon>Chordata</taxon>
        <taxon>Craniata</taxon>
        <taxon>Vertebrata</taxon>
        <taxon>Euteleostomi</taxon>
        <taxon>Amphibia</taxon>
        <taxon>Batrachia</taxon>
        <taxon>Caudata</taxon>
        <taxon>Salamandroidea</taxon>
        <taxon>Salamandridae</taxon>
        <taxon>Pleurodelinae</taxon>
        <taxon>Pleurodeles</taxon>
    </lineage>
</organism>
<dbReference type="Proteomes" id="UP001066276">
    <property type="component" value="Chromosome 9"/>
</dbReference>
<accession>A0AAV7MPI3</accession>
<dbReference type="EMBL" id="JANPWB010000013">
    <property type="protein sequence ID" value="KAJ1104680.1"/>
    <property type="molecule type" value="Genomic_DNA"/>
</dbReference>
<proteinExistence type="predicted"/>
<gene>
    <name evidence="1" type="ORF">NDU88_002089</name>
</gene>
<keyword evidence="2" id="KW-1185">Reference proteome</keyword>
<evidence type="ECO:0000313" key="2">
    <source>
        <dbReference type="Proteomes" id="UP001066276"/>
    </source>
</evidence>
<reference evidence="1" key="1">
    <citation type="journal article" date="2022" name="bioRxiv">
        <title>Sequencing and chromosome-scale assembly of the giantPleurodeles waltlgenome.</title>
        <authorList>
            <person name="Brown T."/>
            <person name="Elewa A."/>
            <person name="Iarovenko S."/>
            <person name="Subramanian E."/>
            <person name="Araus A.J."/>
            <person name="Petzold A."/>
            <person name="Susuki M."/>
            <person name="Suzuki K.-i.T."/>
            <person name="Hayashi T."/>
            <person name="Toyoda A."/>
            <person name="Oliveira C."/>
            <person name="Osipova E."/>
            <person name="Leigh N.D."/>
            <person name="Simon A."/>
            <person name="Yun M.H."/>
        </authorList>
    </citation>
    <scope>NUCLEOTIDE SEQUENCE</scope>
    <source>
        <strain evidence="1">20211129_DDA</strain>
        <tissue evidence="1">Liver</tissue>
    </source>
</reference>
<sequence length="105" mass="11077">MVEGRRARLLDGSMVSTGPAGRILGLCWVLWCRLPGNQCSGGTARDCMDTCQPPVEESNRLGPIRGLDSTGAESAATQLLGNRRLGSGAVDAEYTGWPRISVKGS</sequence>